<comment type="caution">
    <text evidence="3">The sequence shown here is derived from an EMBL/GenBank/DDBJ whole genome shotgun (WGS) entry which is preliminary data.</text>
</comment>
<gene>
    <name evidence="3" type="ORF">HMPREF0971_02848</name>
</gene>
<feature type="signal peptide" evidence="1">
    <location>
        <begin position="1"/>
        <end position="19"/>
    </location>
</feature>
<dbReference type="InterPro" id="IPR025665">
    <property type="entry name" value="Beta-barrel_OMP_2"/>
</dbReference>
<reference evidence="3 4" key="1">
    <citation type="submission" date="2009-11" db="EMBL/GenBank/DDBJ databases">
        <authorList>
            <person name="Weinstock G."/>
            <person name="Sodergren E."/>
            <person name="Clifton S."/>
            <person name="Fulton L."/>
            <person name="Fulton B."/>
            <person name="Courtney L."/>
            <person name="Fronick C."/>
            <person name="Harrison M."/>
            <person name="Strong C."/>
            <person name="Farmer C."/>
            <person name="Delahaunty K."/>
            <person name="Markovic C."/>
            <person name="Hall O."/>
            <person name="Minx P."/>
            <person name="Tomlinson C."/>
            <person name="Mitreva M."/>
            <person name="Nelson J."/>
            <person name="Hou S."/>
            <person name="Wollam A."/>
            <person name="Pepin K.H."/>
            <person name="Johnson M."/>
            <person name="Bhonagiri V."/>
            <person name="Nash W.E."/>
            <person name="Warren W."/>
            <person name="Chinwalla A."/>
            <person name="Mardis E.R."/>
            <person name="Wilson R.K."/>
        </authorList>
    </citation>
    <scope>NUCLEOTIDE SEQUENCE [LARGE SCALE GENOMIC DNA]</scope>
    <source>
        <strain evidence="3 4">F0302</strain>
    </source>
</reference>
<dbReference type="HOGENOM" id="CLU_093065_0_0_10"/>
<dbReference type="AlphaFoldDB" id="D1QV11"/>
<evidence type="ECO:0000259" key="2">
    <source>
        <dbReference type="Pfam" id="PF13568"/>
    </source>
</evidence>
<feature type="domain" description="Outer membrane protein beta-barrel" evidence="2">
    <location>
        <begin position="26"/>
        <end position="224"/>
    </location>
</feature>
<dbReference type="STRING" id="649760.HMPREF0971_02848"/>
<accession>D1QV11</accession>
<evidence type="ECO:0000256" key="1">
    <source>
        <dbReference type="SAM" id="SignalP"/>
    </source>
</evidence>
<keyword evidence="1" id="KW-0732">Signal</keyword>
<sequence length="249" mass="27490">MKKVMIAFAAMLISLSANAQSILGDSISLTARVGYSLGGTAPVGLPRTIRHMNSYTLMPNFQFGIDAERRISPLMGVMLGLRLENKGMQVDARVKNYHMAIEQGTQHLEGQFTGDVKTKVNEWMFTVPVMAAFHVGDDVRLKAGMYASYVLSRQFEGYAYGGYLRVGGPTGAKINIGEASGQRGDYDFSNHMRRLQVGLTVGCDWTLCEKWGGYLDLNWGLNGIHHSNFKTIEQTLYPIFATVGATYNL</sequence>
<name>D1QV11_9BACT</name>
<dbReference type="Proteomes" id="UP000004079">
    <property type="component" value="Unassembled WGS sequence"/>
</dbReference>
<evidence type="ECO:0000313" key="4">
    <source>
        <dbReference type="Proteomes" id="UP000004079"/>
    </source>
</evidence>
<dbReference type="EMBL" id="ACUZ02000050">
    <property type="protein sequence ID" value="EFB30816.1"/>
    <property type="molecule type" value="Genomic_DNA"/>
</dbReference>
<proteinExistence type="predicted"/>
<evidence type="ECO:0000313" key="3">
    <source>
        <dbReference type="EMBL" id="EFB30816.1"/>
    </source>
</evidence>
<organism evidence="3 4">
    <name type="scientific">Segatella oris F0302</name>
    <dbReference type="NCBI Taxonomy" id="649760"/>
    <lineage>
        <taxon>Bacteria</taxon>
        <taxon>Pseudomonadati</taxon>
        <taxon>Bacteroidota</taxon>
        <taxon>Bacteroidia</taxon>
        <taxon>Bacteroidales</taxon>
        <taxon>Prevotellaceae</taxon>
        <taxon>Segatella</taxon>
    </lineage>
</organism>
<feature type="chain" id="PRO_5003027041" description="Outer membrane protein beta-barrel domain-containing protein" evidence="1">
    <location>
        <begin position="20"/>
        <end position="249"/>
    </location>
</feature>
<dbReference type="Pfam" id="PF13568">
    <property type="entry name" value="OMP_b-brl_2"/>
    <property type="match status" value="1"/>
</dbReference>
<protein>
    <recommendedName>
        <fullName evidence="2">Outer membrane protein beta-barrel domain-containing protein</fullName>
    </recommendedName>
</protein>
<dbReference type="RefSeq" id="WP_004375213.1">
    <property type="nucleotide sequence ID" value="NZ_GG703889.1"/>
</dbReference>